<organism evidence="3 4">
    <name type="scientific">Cocleimonas flava</name>
    <dbReference type="NCBI Taxonomy" id="634765"/>
    <lineage>
        <taxon>Bacteria</taxon>
        <taxon>Pseudomonadati</taxon>
        <taxon>Pseudomonadota</taxon>
        <taxon>Gammaproteobacteria</taxon>
        <taxon>Thiotrichales</taxon>
        <taxon>Thiotrichaceae</taxon>
        <taxon>Cocleimonas</taxon>
    </lineage>
</organism>
<dbReference type="OrthoDB" id="9798046at2"/>
<protein>
    <submittedName>
        <fullName evidence="3">Addiction module RelE/StbE family toxin</fullName>
    </submittedName>
</protein>
<dbReference type="InterPro" id="IPR035093">
    <property type="entry name" value="RelE/ParE_toxin_dom_sf"/>
</dbReference>
<dbReference type="NCBIfam" id="TIGR02385">
    <property type="entry name" value="RelE_StbE"/>
    <property type="match status" value="1"/>
</dbReference>
<evidence type="ECO:0000256" key="2">
    <source>
        <dbReference type="ARBA" id="ARBA00022649"/>
    </source>
</evidence>
<comment type="similarity">
    <text evidence="1">Belongs to the RelE toxin family.</text>
</comment>
<dbReference type="Gene3D" id="3.30.2310.20">
    <property type="entry name" value="RelE-like"/>
    <property type="match status" value="1"/>
</dbReference>
<accession>A0A4R1EXN4</accession>
<dbReference type="Pfam" id="PF05016">
    <property type="entry name" value="ParE_toxin"/>
    <property type="match status" value="1"/>
</dbReference>
<keyword evidence="4" id="KW-1185">Reference proteome</keyword>
<sequence>MQIRWESDAINDLIEIREFIERENPESASRLANKILNPVDILIEHPLLAKAGRIHKTREHVVSGTPYTLVYLAESELITVLRVFHQSKKWKHLNE</sequence>
<proteinExistence type="inferred from homology"/>
<evidence type="ECO:0000256" key="1">
    <source>
        <dbReference type="ARBA" id="ARBA00006226"/>
    </source>
</evidence>
<dbReference type="RefSeq" id="WP_131906537.1">
    <property type="nucleotide sequence ID" value="NZ_BAAAFU010000006.1"/>
</dbReference>
<name>A0A4R1EXN4_9GAMM</name>
<dbReference type="EMBL" id="SMFQ01000004">
    <property type="protein sequence ID" value="TCJ84802.1"/>
    <property type="molecule type" value="Genomic_DNA"/>
</dbReference>
<dbReference type="InterPro" id="IPR051803">
    <property type="entry name" value="TA_system_RelE-like_toxin"/>
</dbReference>
<gene>
    <name evidence="3" type="ORF">EV695_2763</name>
</gene>
<dbReference type="PANTHER" id="PTHR33755">
    <property type="entry name" value="TOXIN PARE1-RELATED"/>
    <property type="match status" value="1"/>
</dbReference>
<keyword evidence="2" id="KW-1277">Toxin-antitoxin system</keyword>
<dbReference type="AlphaFoldDB" id="A0A4R1EXN4"/>
<reference evidence="3 4" key="1">
    <citation type="submission" date="2019-03" db="EMBL/GenBank/DDBJ databases">
        <title>Genomic Encyclopedia of Type Strains, Phase IV (KMG-IV): sequencing the most valuable type-strain genomes for metagenomic binning, comparative biology and taxonomic classification.</title>
        <authorList>
            <person name="Goeker M."/>
        </authorList>
    </citation>
    <scope>NUCLEOTIDE SEQUENCE [LARGE SCALE GENOMIC DNA]</scope>
    <source>
        <strain evidence="3 4">DSM 24830</strain>
    </source>
</reference>
<comment type="caution">
    <text evidence="3">The sequence shown here is derived from an EMBL/GenBank/DDBJ whole genome shotgun (WGS) entry which is preliminary data.</text>
</comment>
<dbReference type="Proteomes" id="UP000294887">
    <property type="component" value="Unassembled WGS sequence"/>
</dbReference>
<evidence type="ECO:0000313" key="3">
    <source>
        <dbReference type="EMBL" id="TCJ84802.1"/>
    </source>
</evidence>
<dbReference type="InterPro" id="IPR007712">
    <property type="entry name" value="RelE/ParE_toxin"/>
</dbReference>
<evidence type="ECO:0000313" key="4">
    <source>
        <dbReference type="Proteomes" id="UP000294887"/>
    </source>
</evidence>